<dbReference type="InterPro" id="IPR001965">
    <property type="entry name" value="Znf_PHD"/>
</dbReference>
<dbReference type="GO" id="GO:0008270">
    <property type="term" value="F:zinc ion binding"/>
    <property type="evidence" value="ECO:0007669"/>
    <property type="project" value="UniProtKB-KW"/>
</dbReference>
<gene>
    <name evidence="9" type="ORF">WICANDRAFT_81714</name>
</gene>
<keyword evidence="3 6" id="KW-0863">Zinc-finger</keyword>
<sequence>MTIESDAETEKSLSAESTVEESPQKIKKRKINDKKQHYYALDMSHQNNDVQQQQKHDPEYIKATKYPNLGPKSTKMYNDNSEELFCICRKPDNGDLMVGCDGCDDWYHFKCMKIDIKYQELIARYFCPYCEIDGKGTTLWKRKCRIRTCFKPILENNSKYCSKEHGLLYFTNLLDNKLVKQSKNAGVLNRDQVGEMVKISVNIEQFKRLGDKMPDVPNNDFANDERIVNLRDSIGLLKEERDITLNKKKVLLKSRENVKKLNEALSANLDQGSSKKKAKKIDICGYDLIFNDDKFENEQLDESMLISNDTEQLKSKYGKYIEEEVNETSFCFVDKKKCQKHNGWQSVIIDDIELRLREIDQKIGKNEAIIEKILKTLKMDFFEKQM</sequence>
<proteinExistence type="predicted"/>
<dbReference type="InterPro" id="IPR013083">
    <property type="entry name" value="Znf_RING/FYVE/PHD"/>
</dbReference>
<protein>
    <recommendedName>
        <fullName evidence="8">PHD-type domain-containing protein</fullName>
    </recommendedName>
</protein>
<dbReference type="PROSITE" id="PS01359">
    <property type="entry name" value="ZF_PHD_1"/>
    <property type="match status" value="1"/>
</dbReference>
<keyword evidence="10" id="KW-1185">Reference proteome</keyword>
<dbReference type="InterPro" id="IPR019786">
    <property type="entry name" value="Zinc_finger_PHD-type_CS"/>
</dbReference>
<evidence type="ECO:0000256" key="7">
    <source>
        <dbReference type="SAM" id="MobiDB-lite"/>
    </source>
</evidence>
<keyword evidence="2" id="KW-0479">Metal-binding</keyword>
<dbReference type="OrthoDB" id="436852at2759"/>
<feature type="domain" description="PHD-type" evidence="8">
    <location>
        <begin position="83"/>
        <end position="133"/>
    </location>
</feature>
<dbReference type="AlphaFoldDB" id="A0A1E3NUS7"/>
<dbReference type="PANTHER" id="PTHR46174">
    <property type="entry name" value="CXXC-TYPE ZINC FINGER PROTEIN 1"/>
    <property type="match status" value="1"/>
</dbReference>
<dbReference type="PROSITE" id="PS50016">
    <property type="entry name" value="ZF_PHD_2"/>
    <property type="match status" value="1"/>
</dbReference>
<evidence type="ECO:0000313" key="10">
    <source>
        <dbReference type="Proteomes" id="UP000094112"/>
    </source>
</evidence>
<dbReference type="SUPFAM" id="SSF57903">
    <property type="entry name" value="FYVE/PHD zinc finger"/>
    <property type="match status" value="1"/>
</dbReference>
<accession>A0A1E3NUS7</accession>
<dbReference type="Pfam" id="PF00628">
    <property type="entry name" value="PHD"/>
    <property type="match status" value="1"/>
</dbReference>
<evidence type="ECO:0000256" key="2">
    <source>
        <dbReference type="ARBA" id="ARBA00022723"/>
    </source>
</evidence>
<dbReference type="RefSeq" id="XP_019036093.1">
    <property type="nucleotide sequence ID" value="XM_019185287.1"/>
</dbReference>
<dbReference type="InterPro" id="IPR019787">
    <property type="entry name" value="Znf_PHD-finger"/>
</dbReference>
<evidence type="ECO:0000256" key="5">
    <source>
        <dbReference type="ARBA" id="ARBA00023242"/>
    </source>
</evidence>
<comment type="subcellular location">
    <subcellularLocation>
        <location evidence="1">Nucleus</location>
    </subcellularLocation>
</comment>
<dbReference type="Proteomes" id="UP000094112">
    <property type="component" value="Unassembled WGS sequence"/>
</dbReference>
<keyword evidence="5" id="KW-0539">Nucleus</keyword>
<evidence type="ECO:0000256" key="6">
    <source>
        <dbReference type="PROSITE-ProRule" id="PRU00146"/>
    </source>
</evidence>
<evidence type="ECO:0000259" key="8">
    <source>
        <dbReference type="PROSITE" id="PS50016"/>
    </source>
</evidence>
<dbReference type="EMBL" id="KV454215">
    <property type="protein sequence ID" value="ODQ56886.1"/>
    <property type="molecule type" value="Genomic_DNA"/>
</dbReference>
<feature type="region of interest" description="Disordered" evidence="7">
    <location>
        <begin position="1"/>
        <end position="32"/>
    </location>
</feature>
<keyword evidence="4" id="KW-0862">Zinc</keyword>
<reference evidence="9 10" key="1">
    <citation type="journal article" date="2016" name="Proc. Natl. Acad. Sci. U.S.A.">
        <title>Comparative genomics of biotechnologically important yeasts.</title>
        <authorList>
            <person name="Riley R."/>
            <person name="Haridas S."/>
            <person name="Wolfe K.H."/>
            <person name="Lopes M.R."/>
            <person name="Hittinger C.T."/>
            <person name="Goeker M."/>
            <person name="Salamov A.A."/>
            <person name="Wisecaver J.H."/>
            <person name="Long T.M."/>
            <person name="Calvey C.H."/>
            <person name="Aerts A.L."/>
            <person name="Barry K.W."/>
            <person name="Choi C."/>
            <person name="Clum A."/>
            <person name="Coughlan A.Y."/>
            <person name="Deshpande S."/>
            <person name="Douglass A.P."/>
            <person name="Hanson S.J."/>
            <person name="Klenk H.-P."/>
            <person name="LaButti K.M."/>
            <person name="Lapidus A."/>
            <person name="Lindquist E.A."/>
            <person name="Lipzen A.M."/>
            <person name="Meier-Kolthoff J.P."/>
            <person name="Ohm R.A."/>
            <person name="Otillar R.P."/>
            <person name="Pangilinan J.L."/>
            <person name="Peng Y."/>
            <person name="Rokas A."/>
            <person name="Rosa C.A."/>
            <person name="Scheuner C."/>
            <person name="Sibirny A.A."/>
            <person name="Slot J.C."/>
            <person name="Stielow J.B."/>
            <person name="Sun H."/>
            <person name="Kurtzman C.P."/>
            <person name="Blackwell M."/>
            <person name="Grigoriev I.V."/>
            <person name="Jeffries T.W."/>
        </authorList>
    </citation>
    <scope>NUCLEOTIDE SEQUENCE [LARGE SCALE GENOMIC DNA]</scope>
    <source>
        <strain evidence="10">ATCC 58044 / CBS 1984 / NCYC 433 / NRRL Y-366-8</strain>
    </source>
</reference>
<evidence type="ECO:0000256" key="3">
    <source>
        <dbReference type="ARBA" id="ARBA00022771"/>
    </source>
</evidence>
<dbReference type="GO" id="GO:0045893">
    <property type="term" value="P:positive regulation of DNA-templated transcription"/>
    <property type="evidence" value="ECO:0007669"/>
    <property type="project" value="TreeGrafter"/>
</dbReference>
<dbReference type="PANTHER" id="PTHR46174:SF1">
    <property type="entry name" value="CXXC-TYPE ZINC FINGER PROTEIN 1"/>
    <property type="match status" value="1"/>
</dbReference>
<evidence type="ECO:0000256" key="1">
    <source>
        <dbReference type="ARBA" id="ARBA00004123"/>
    </source>
</evidence>
<dbReference type="GO" id="GO:0048188">
    <property type="term" value="C:Set1C/COMPASS complex"/>
    <property type="evidence" value="ECO:0007669"/>
    <property type="project" value="InterPro"/>
</dbReference>
<dbReference type="InterPro" id="IPR037869">
    <property type="entry name" value="Spp1/CFP1"/>
</dbReference>
<organism evidence="9 10">
    <name type="scientific">Wickerhamomyces anomalus (strain ATCC 58044 / CBS 1984 / NCYC 433 / NRRL Y-366-8)</name>
    <name type="common">Yeast</name>
    <name type="synonym">Hansenula anomala</name>
    <dbReference type="NCBI Taxonomy" id="683960"/>
    <lineage>
        <taxon>Eukaryota</taxon>
        <taxon>Fungi</taxon>
        <taxon>Dikarya</taxon>
        <taxon>Ascomycota</taxon>
        <taxon>Saccharomycotina</taxon>
        <taxon>Saccharomycetes</taxon>
        <taxon>Phaffomycetales</taxon>
        <taxon>Wickerhamomycetaceae</taxon>
        <taxon>Wickerhamomyces</taxon>
    </lineage>
</organism>
<dbReference type="SMART" id="SM00249">
    <property type="entry name" value="PHD"/>
    <property type="match status" value="1"/>
</dbReference>
<dbReference type="Gene3D" id="3.30.40.10">
    <property type="entry name" value="Zinc/RING finger domain, C3HC4 (zinc finger)"/>
    <property type="match status" value="1"/>
</dbReference>
<dbReference type="InterPro" id="IPR011011">
    <property type="entry name" value="Znf_FYVE_PHD"/>
</dbReference>
<name>A0A1E3NUS7_WICAA</name>
<evidence type="ECO:0000256" key="4">
    <source>
        <dbReference type="ARBA" id="ARBA00022833"/>
    </source>
</evidence>
<dbReference type="GeneID" id="30202533"/>
<evidence type="ECO:0000313" key="9">
    <source>
        <dbReference type="EMBL" id="ODQ56886.1"/>
    </source>
</evidence>
<dbReference type="STRING" id="683960.A0A1E3NUS7"/>